<dbReference type="InterPro" id="IPR027275">
    <property type="entry name" value="PRC-brl_dom"/>
</dbReference>
<dbReference type="AlphaFoldDB" id="A0A7Z0I1R9"/>
<dbReference type="SUPFAM" id="SSF50346">
    <property type="entry name" value="PRC-barrel domain"/>
    <property type="match status" value="2"/>
</dbReference>
<proteinExistence type="predicted"/>
<protein>
    <submittedName>
        <fullName evidence="4">PRC-barrel domain-containing protein</fullName>
    </submittedName>
</protein>
<evidence type="ECO:0000313" key="5">
    <source>
        <dbReference type="Proteomes" id="UP000529417"/>
    </source>
</evidence>
<keyword evidence="2" id="KW-0732">Signal</keyword>
<name>A0A7Z0I1R9_9RHOB</name>
<feature type="region of interest" description="Disordered" evidence="1">
    <location>
        <begin position="186"/>
        <end position="230"/>
    </location>
</feature>
<accession>A0A7Z0I1R9</accession>
<feature type="compositionally biased region" description="Low complexity" evidence="1">
    <location>
        <begin position="213"/>
        <end position="227"/>
    </location>
</feature>
<dbReference type="Pfam" id="PF05239">
    <property type="entry name" value="PRC"/>
    <property type="match status" value="2"/>
</dbReference>
<dbReference type="Proteomes" id="UP000529417">
    <property type="component" value="Unassembled WGS sequence"/>
</dbReference>
<feature type="compositionally biased region" description="Polar residues" evidence="1">
    <location>
        <begin position="79"/>
        <end position="89"/>
    </location>
</feature>
<keyword evidence="5" id="KW-1185">Reference proteome</keyword>
<dbReference type="EMBL" id="JACBXS010000037">
    <property type="protein sequence ID" value="NYS26230.1"/>
    <property type="molecule type" value="Genomic_DNA"/>
</dbReference>
<organism evidence="4 5">
    <name type="scientific">Rhabdonatronobacter sediminivivens</name>
    <dbReference type="NCBI Taxonomy" id="2743469"/>
    <lineage>
        <taxon>Bacteria</taxon>
        <taxon>Pseudomonadati</taxon>
        <taxon>Pseudomonadota</taxon>
        <taxon>Alphaproteobacteria</taxon>
        <taxon>Rhodobacterales</taxon>
        <taxon>Paracoccaceae</taxon>
        <taxon>Rhabdonatronobacter</taxon>
    </lineage>
</organism>
<dbReference type="PANTHER" id="PTHR36505">
    <property type="entry name" value="BLR1072 PROTEIN"/>
    <property type="match status" value="1"/>
</dbReference>
<feature type="domain" description="PRC-barrel" evidence="3">
    <location>
        <begin position="253"/>
        <end position="324"/>
    </location>
</feature>
<reference evidence="4 5" key="1">
    <citation type="journal article" date="2000" name="Arch. Microbiol.">
        <title>Rhodobaca bogoriensis gen. nov. and sp. nov., an alkaliphilic purple nonsulfur bacterium from African Rift Valley soda lakes.</title>
        <authorList>
            <person name="Milford A.D."/>
            <person name="Achenbach L.A."/>
            <person name="Jung D.O."/>
            <person name="Madigan M.T."/>
        </authorList>
    </citation>
    <scope>NUCLEOTIDE SEQUENCE [LARGE SCALE GENOMIC DNA]</scope>
    <source>
        <strain evidence="4 5">2376</strain>
    </source>
</reference>
<dbReference type="InterPro" id="IPR011033">
    <property type="entry name" value="PRC_barrel-like_sf"/>
</dbReference>
<evidence type="ECO:0000259" key="3">
    <source>
        <dbReference type="Pfam" id="PF05239"/>
    </source>
</evidence>
<gene>
    <name evidence="4" type="ORF">HUK65_14665</name>
</gene>
<feature type="compositionally biased region" description="Basic and acidic residues" evidence="1">
    <location>
        <begin position="196"/>
        <end position="211"/>
    </location>
</feature>
<dbReference type="PANTHER" id="PTHR36505:SF1">
    <property type="entry name" value="BLR1072 PROTEIN"/>
    <property type="match status" value="1"/>
</dbReference>
<feature type="domain" description="PRC-barrel" evidence="3">
    <location>
        <begin position="118"/>
        <end position="163"/>
    </location>
</feature>
<feature type="region of interest" description="Disordered" evidence="1">
    <location>
        <begin position="61"/>
        <end position="91"/>
    </location>
</feature>
<comment type="caution">
    <text evidence="4">The sequence shown here is derived from an EMBL/GenBank/DDBJ whole genome shotgun (WGS) entry which is preliminary data.</text>
</comment>
<evidence type="ECO:0000256" key="2">
    <source>
        <dbReference type="SAM" id="SignalP"/>
    </source>
</evidence>
<feature type="signal peptide" evidence="2">
    <location>
        <begin position="1"/>
        <end position="22"/>
    </location>
</feature>
<dbReference type="RefSeq" id="WP_179907026.1">
    <property type="nucleotide sequence ID" value="NZ_JACBXS010000037.1"/>
</dbReference>
<evidence type="ECO:0000256" key="1">
    <source>
        <dbReference type="SAM" id="MobiDB-lite"/>
    </source>
</evidence>
<feature type="chain" id="PRO_5030721396" evidence="2">
    <location>
        <begin position="23"/>
        <end position="335"/>
    </location>
</feature>
<feature type="compositionally biased region" description="Low complexity" evidence="1">
    <location>
        <begin position="186"/>
        <end position="195"/>
    </location>
</feature>
<evidence type="ECO:0000313" key="4">
    <source>
        <dbReference type="EMBL" id="NYS26230.1"/>
    </source>
</evidence>
<sequence length="335" mass="35914">MNKLLSTTALVVALSVPGMAFAQTTGSAEQPEAQQQNGMQSGFMPARGQSDIFASELMGHEVHARRSGQNEVRSHDGQTDGQASATDGQAQDIGEQHMNAEGSRGMEMTNRSDIENMEQIGQINEIILSSDGEVRALVIGVGGFLGMGEQDVAVTIDQVTFFSDSDDQSQIYVVLNTPADALTDAPTYDRAAATTDDTRDASQDRAHDVASADRTQGTTQGQDTRTGFAAPQIERDGYSQIEARDVSTEMLMGESVYDTQDNDVGSIDDMLLDDEGAVTHVIVDFGGFLGIGSSQAAIGYDELTILTTEGYSDVRIYVDATKSQIQDLPRYSARN</sequence>
<dbReference type="Gene3D" id="2.30.30.240">
    <property type="entry name" value="PRC-barrel domain"/>
    <property type="match status" value="2"/>
</dbReference>